<dbReference type="GO" id="GO:0048038">
    <property type="term" value="F:quinone binding"/>
    <property type="evidence" value="ECO:0007669"/>
    <property type="project" value="UniProtKB-KW"/>
</dbReference>
<dbReference type="GO" id="GO:0005886">
    <property type="term" value="C:plasma membrane"/>
    <property type="evidence" value="ECO:0007669"/>
    <property type="project" value="UniProtKB-SubCell"/>
</dbReference>
<dbReference type="InterPro" id="IPR023043">
    <property type="entry name" value="NAD(P)H_OxRDtase_bac/plastid"/>
</dbReference>
<evidence type="ECO:0000256" key="8">
    <source>
        <dbReference type="ARBA" id="ARBA00022989"/>
    </source>
</evidence>
<keyword evidence="7 11" id="KW-1278">Translocase</keyword>
<evidence type="ECO:0000256" key="10">
    <source>
        <dbReference type="ARBA" id="ARBA00023136"/>
    </source>
</evidence>
<evidence type="ECO:0000256" key="1">
    <source>
        <dbReference type="ARBA" id="ARBA00004141"/>
    </source>
</evidence>
<evidence type="ECO:0000256" key="4">
    <source>
        <dbReference type="ARBA" id="ARBA00022475"/>
    </source>
</evidence>
<comment type="function">
    <text evidence="11">NDH-1 shuttles electrons from NADH, via FMN and iron-sulfur (Fe-S) centers, to quinones in the respiratory chain. The immediate electron acceptor for the enzyme in this species is believed to be a menaquinone. Couples the redox reaction to proton translocation (for every two electrons transferred, four hydrogen ions are translocated across the cytoplasmic membrane), and thus conserves the redox energy in a proton gradient.</text>
</comment>
<evidence type="ECO:0000256" key="6">
    <source>
        <dbReference type="ARBA" id="ARBA00022719"/>
    </source>
</evidence>
<comment type="catalytic activity">
    <reaction evidence="11 12">
        <text>a quinone + NADH + 5 H(+)(in) = a quinol + NAD(+) + 4 H(+)(out)</text>
        <dbReference type="Rhea" id="RHEA:57888"/>
        <dbReference type="ChEBI" id="CHEBI:15378"/>
        <dbReference type="ChEBI" id="CHEBI:24646"/>
        <dbReference type="ChEBI" id="CHEBI:57540"/>
        <dbReference type="ChEBI" id="CHEBI:57945"/>
        <dbReference type="ChEBI" id="CHEBI:132124"/>
    </reaction>
</comment>
<keyword evidence="3 11" id="KW-0813">Transport</keyword>
<dbReference type="PANTHER" id="PTHR11058:SF22">
    <property type="entry name" value="NADH-QUINONE OXIDOREDUCTASE SUBUNIT A"/>
    <property type="match status" value="1"/>
</dbReference>
<dbReference type="GO" id="GO:0050136">
    <property type="term" value="F:NADH dehydrogenase (quinone) (non-electrogenic) activity"/>
    <property type="evidence" value="ECO:0007669"/>
    <property type="project" value="UniProtKB-UniRule"/>
</dbReference>
<dbReference type="InterPro" id="IPR000440">
    <property type="entry name" value="NADH_UbQ/plastoQ_OxRdtase_su3"/>
</dbReference>
<name>S5DKX7_9ACTN</name>
<dbReference type="EC" id="7.1.1.-" evidence="11"/>
<dbReference type="HAMAP" id="MF_01394">
    <property type="entry name" value="NDH1_NuoA"/>
    <property type="match status" value="1"/>
</dbReference>
<evidence type="ECO:0000256" key="7">
    <source>
        <dbReference type="ARBA" id="ARBA00022967"/>
    </source>
</evidence>
<keyword evidence="13" id="KW-0830">Ubiquinone</keyword>
<accession>S5DKX7</accession>
<dbReference type="InterPro" id="IPR038430">
    <property type="entry name" value="NDAH_ubi_oxred_su3_sf"/>
</dbReference>
<gene>
    <name evidence="11" type="primary">nuoA</name>
</gene>
<dbReference type="PANTHER" id="PTHR11058">
    <property type="entry name" value="NADH-UBIQUINONE OXIDOREDUCTASE CHAIN 3"/>
    <property type="match status" value="1"/>
</dbReference>
<keyword evidence="8 11" id="KW-1133">Transmembrane helix</keyword>
<keyword evidence="6 11" id="KW-0874">Quinone</keyword>
<comment type="subunit">
    <text evidence="11">NDH-1 is composed of 14 different subunits. Subunits NuoA, H, J, K, L, M, N constitute the membrane sector of the complex.</text>
</comment>
<reference evidence="13" key="1">
    <citation type="journal article" date="2013" name="Sci. Rep.">
        <title>Metagenomics uncovers a new group of low GC and ultra-small marine Actinobacteria.</title>
        <authorList>
            <person name="Ghai R."/>
            <person name="Mizuno C.M."/>
            <person name="Picazo A."/>
            <person name="Camacho A."/>
            <person name="Rodriguez-Valera F."/>
        </authorList>
    </citation>
    <scope>NUCLEOTIDE SEQUENCE</scope>
</reference>
<evidence type="ECO:0000256" key="3">
    <source>
        <dbReference type="ARBA" id="ARBA00022448"/>
    </source>
</evidence>
<evidence type="ECO:0000256" key="12">
    <source>
        <dbReference type="RuleBase" id="RU003639"/>
    </source>
</evidence>
<sequence length="135" mass="15957">MINWLPILVMLFIGIGFALASLGVSYLLSPKNPTPEKLSPYESGIFPEEEPSQRFPVKFYMVAMLYIVFDIEIIFLLAWATRFEQLGWYGIIVIFIFTFFVLETLYYVWKRNVLDWNVPRRQRYHEPVKDYEGSG</sequence>
<evidence type="ECO:0000256" key="5">
    <source>
        <dbReference type="ARBA" id="ARBA00022692"/>
    </source>
</evidence>
<dbReference type="AlphaFoldDB" id="S5DKX7"/>
<keyword evidence="5 11" id="KW-0812">Transmembrane</keyword>
<dbReference type="EMBL" id="KC811133">
    <property type="protein sequence ID" value="AGQ19516.1"/>
    <property type="molecule type" value="Genomic_DNA"/>
</dbReference>
<keyword evidence="10 11" id="KW-0472">Membrane</keyword>
<keyword evidence="4 11" id="KW-1003">Cell membrane</keyword>
<dbReference type="GO" id="GO:0008137">
    <property type="term" value="F:NADH dehydrogenase (ubiquinone) activity"/>
    <property type="evidence" value="ECO:0007669"/>
    <property type="project" value="InterPro"/>
</dbReference>
<protein>
    <recommendedName>
        <fullName evidence="11">NADH-quinone oxidoreductase subunit A</fullName>
        <ecNumber evidence="11">7.1.1.-</ecNumber>
    </recommendedName>
    <alternativeName>
        <fullName evidence="11">NADH dehydrogenase I subunit A</fullName>
    </alternativeName>
    <alternativeName>
        <fullName evidence="11">NDH-1 subunit A</fullName>
    </alternativeName>
    <alternativeName>
        <fullName evidence="11">NUO1</fullName>
    </alternativeName>
</protein>
<evidence type="ECO:0000256" key="9">
    <source>
        <dbReference type="ARBA" id="ARBA00023027"/>
    </source>
</evidence>
<evidence type="ECO:0000256" key="2">
    <source>
        <dbReference type="ARBA" id="ARBA00008472"/>
    </source>
</evidence>
<proteinExistence type="inferred from homology"/>
<evidence type="ECO:0000256" key="11">
    <source>
        <dbReference type="HAMAP-Rule" id="MF_01394"/>
    </source>
</evidence>
<evidence type="ECO:0000313" key="13">
    <source>
        <dbReference type="EMBL" id="AGQ19516.1"/>
    </source>
</evidence>
<feature type="transmembrane region" description="Helical" evidence="11">
    <location>
        <begin position="7"/>
        <end position="28"/>
    </location>
</feature>
<comment type="similarity">
    <text evidence="2 11 12">Belongs to the complex I subunit 3 family.</text>
</comment>
<dbReference type="Gene3D" id="1.20.58.1610">
    <property type="entry name" value="NADH:ubiquinone/plastoquinone oxidoreductase, chain 3"/>
    <property type="match status" value="1"/>
</dbReference>
<dbReference type="GO" id="GO:0030964">
    <property type="term" value="C:NADH dehydrogenase complex"/>
    <property type="evidence" value="ECO:0007669"/>
    <property type="project" value="TreeGrafter"/>
</dbReference>
<feature type="transmembrane region" description="Helical" evidence="11">
    <location>
        <begin position="86"/>
        <end position="109"/>
    </location>
</feature>
<dbReference type="Pfam" id="PF00507">
    <property type="entry name" value="Oxidored_q4"/>
    <property type="match status" value="1"/>
</dbReference>
<organism evidence="13">
    <name type="scientific">Candidatus Actinomarina minuta</name>
    <dbReference type="NCBI Taxonomy" id="1389454"/>
    <lineage>
        <taxon>Bacteria</taxon>
        <taxon>Bacillati</taxon>
        <taxon>Actinomycetota</taxon>
        <taxon>Actinomycetes</taxon>
        <taxon>Candidatus Actinomarinidae</taxon>
        <taxon>Candidatus Actinomarinales</taxon>
        <taxon>Candidatus Actinomarineae</taxon>
        <taxon>Candidatus Actinomarinaceae</taxon>
        <taxon>Candidatus Actinomarina</taxon>
    </lineage>
</organism>
<feature type="transmembrane region" description="Helical" evidence="11">
    <location>
        <begin position="59"/>
        <end position="79"/>
    </location>
</feature>
<comment type="subcellular location">
    <subcellularLocation>
        <location evidence="11 12">Cell membrane</location>
        <topology evidence="11 12">Multi-pass membrane protein</topology>
    </subcellularLocation>
    <subcellularLocation>
        <location evidence="1">Membrane</location>
        <topology evidence="1">Multi-pass membrane protein</topology>
    </subcellularLocation>
</comment>
<keyword evidence="9 11" id="KW-0520">NAD</keyword>